<evidence type="ECO:0000256" key="1">
    <source>
        <dbReference type="ARBA" id="ARBA00001971"/>
    </source>
</evidence>
<dbReference type="GO" id="GO:0008395">
    <property type="term" value="F:steroid hydroxylase activity"/>
    <property type="evidence" value="ECO:0007669"/>
    <property type="project" value="TreeGrafter"/>
</dbReference>
<dbReference type="GO" id="GO:0005737">
    <property type="term" value="C:cytoplasm"/>
    <property type="evidence" value="ECO:0007669"/>
    <property type="project" value="TreeGrafter"/>
</dbReference>
<dbReference type="GO" id="GO:0016712">
    <property type="term" value="F:oxidoreductase activity, acting on paired donors, with incorporation or reduction of molecular oxygen, reduced flavin or flavoprotein as one donor, and incorporation of one atom of oxygen"/>
    <property type="evidence" value="ECO:0007669"/>
    <property type="project" value="TreeGrafter"/>
</dbReference>
<keyword evidence="5 7" id="KW-0408">Iron</keyword>
<evidence type="ECO:0000256" key="5">
    <source>
        <dbReference type="ARBA" id="ARBA00023004"/>
    </source>
</evidence>
<name>A0A8J2P9J6_9HEXA</name>
<dbReference type="InterPro" id="IPR050182">
    <property type="entry name" value="Cytochrome_P450_fam2"/>
</dbReference>
<gene>
    <name evidence="8" type="ORF">AFUS01_LOCUS24772</name>
</gene>
<evidence type="ECO:0008006" key="10">
    <source>
        <dbReference type="Google" id="ProtNLM"/>
    </source>
</evidence>
<protein>
    <recommendedName>
        <fullName evidence="10">Cytochrome P450</fullName>
    </recommendedName>
</protein>
<dbReference type="PROSITE" id="PS00086">
    <property type="entry name" value="CYTOCHROME_P450"/>
    <property type="match status" value="1"/>
</dbReference>
<evidence type="ECO:0000256" key="4">
    <source>
        <dbReference type="ARBA" id="ARBA00023002"/>
    </source>
</evidence>
<dbReference type="GO" id="GO:0006805">
    <property type="term" value="P:xenobiotic metabolic process"/>
    <property type="evidence" value="ECO:0007669"/>
    <property type="project" value="TreeGrafter"/>
</dbReference>
<evidence type="ECO:0000256" key="6">
    <source>
        <dbReference type="ARBA" id="ARBA00023033"/>
    </source>
</evidence>
<keyword evidence="4 7" id="KW-0560">Oxidoreductase</keyword>
<dbReference type="GO" id="GO:0006082">
    <property type="term" value="P:organic acid metabolic process"/>
    <property type="evidence" value="ECO:0007669"/>
    <property type="project" value="TreeGrafter"/>
</dbReference>
<proteinExistence type="inferred from homology"/>
<dbReference type="AlphaFoldDB" id="A0A8J2P9J6"/>
<organism evidence="8 9">
    <name type="scientific">Allacma fusca</name>
    <dbReference type="NCBI Taxonomy" id="39272"/>
    <lineage>
        <taxon>Eukaryota</taxon>
        <taxon>Metazoa</taxon>
        <taxon>Ecdysozoa</taxon>
        <taxon>Arthropoda</taxon>
        <taxon>Hexapoda</taxon>
        <taxon>Collembola</taxon>
        <taxon>Symphypleona</taxon>
        <taxon>Sminthuridae</taxon>
        <taxon>Allacma</taxon>
    </lineage>
</organism>
<evidence type="ECO:0000313" key="8">
    <source>
        <dbReference type="EMBL" id="CAG7786192.1"/>
    </source>
</evidence>
<evidence type="ECO:0000313" key="9">
    <source>
        <dbReference type="Proteomes" id="UP000708208"/>
    </source>
</evidence>
<keyword evidence="7" id="KW-0349">Heme</keyword>
<dbReference type="InterPro" id="IPR017972">
    <property type="entry name" value="Cyt_P450_CS"/>
</dbReference>
<accession>A0A8J2P9J6</accession>
<dbReference type="InterPro" id="IPR001128">
    <property type="entry name" value="Cyt_P450"/>
</dbReference>
<dbReference type="OrthoDB" id="3934656at2759"/>
<dbReference type="FunFam" id="1.10.630.10:FF:000036">
    <property type="entry name" value="CYtochrome P450 family"/>
    <property type="match status" value="1"/>
</dbReference>
<sequence length="515" mass="59625">MINFCILSETRIPYVCPHNPTSQHSDIPTLHPVDQLIDIYQTRRGRSRLSQLPPGPFRIPIFGYMPFMASNPQNALKKLAQRYGNVFTIYLGNYRVVVLNDYKTIKDAFKEDNFSGRPNLKMLEVRNQGVRRGLVCSEGREWSEQRKFTLRQLKDLGLGKQSMDCLVHDEIDELVVGLKRDKLKSVNLQHRITTAVLNVIWRITCGERYTHDDYRMQILLEKTRADLAETQYTGPLLFLPWLINLAPRLTRWKEFVKSVDDVHSFLANIIKSHKTTFNSQIRRDFIDSYLAEVQRITDPESSFYKSIGEHSLLVVLLDLFMAGADTTSTTLYWAFLYMVLYRDVQGKVQIEIDEIIGNETACAEHRKKMPYTEATMMEIMRKSSLVPLGLFHNTMSDTEFAGYYIPKETVIAANLHIVHNSEKIWGDPQNFRPSRFLDANNRIKKYDEFIPFSIGKRVCPGENLARDEFFLFFVGLLKHFSFYADPDKPSPSEVPNIGVILSPKPYFVKAQVRKN</sequence>
<reference evidence="8" key="1">
    <citation type="submission" date="2021-06" db="EMBL/GenBank/DDBJ databases">
        <authorList>
            <person name="Hodson N. C."/>
            <person name="Mongue J. A."/>
            <person name="Jaron S. K."/>
        </authorList>
    </citation>
    <scope>NUCLEOTIDE SEQUENCE</scope>
</reference>
<dbReference type="GO" id="GO:0020037">
    <property type="term" value="F:heme binding"/>
    <property type="evidence" value="ECO:0007669"/>
    <property type="project" value="InterPro"/>
</dbReference>
<dbReference type="GO" id="GO:0005506">
    <property type="term" value="F:iron ion binding"/>
    <property type="evidence" value="ECO:0007669"/>
    <property type="project" value="InterPro"/>
</dbReference>
<evidence type="ECO:0000256" key="7">
    <source>
        <dbReference type="RuleBase" id="RU000461"/>
    </source>
</evidence>
<dbReference type="PANTHER" id="PTHR24300">
    <property type="entry name" value="CYTOCHROME P450 508A4-RELATED"/>
    <property type="match status" value="1"/>
</dbReference>
<evidence type="ECO:0000256" key="3">
    <source>
        <dbReference type="ARBA" id="ARBA00022723"/>
    </source>
</evidence>
<comment type="caution">
    <text evidence="8">The sequence shown here is derived from an EMBL/GenBank/DDBJ whole genome shotgun (WGS) entry which is preliminary data.</text>
</comment>
<comment type="cofactor">
    <cofactor evidence="1">
        <name>heme</name>
        <dbReference type="ChEBI" id="CHEBI:30413"/>
    </cofactor>
</comment>
<dbReference type="Proteomes" id="UP000708208">
    <property type="component" value="Unassembled WGS sequence"/>
</dbReference>
<keyword evidence="3 7" id="KW-0479">Metal-binding</keyword>
<keyword evidence="6 7" id="KW-0503">Monooxygenase</keyword>
<keyword evidence="9" id="KW-1185">Reference proteome</keyword>
<evidence type="ECO:0000256" key="2">
    <source>
        <dbReference type="ARBA" id="ARBA00010617"/>
    </source>
</evidence>
<dbReference type="PANTHER" id="PTHR24300:SF403">
    <property type="entry name" value="CYTOCHROME P450 306A1"/>
    <property type="match status" value="1"/>
</dbReference>
<dbReference type="Pfam" id="PF00067">
    <property type="entry name" value="p450"/>
    <property type="match status" value="1"/>
</dbReference>
<comment type="similarity">
    <text evidence="2 7">Belongs to the cytochrome P450 family.</text>
</comment>
<dbReference type="EMBL" id="CAJVCH010312392">
    <property type="protein sequence ID" value="CAG7786192.1"/>
    <property type="molecule type" value="Genomic_DNA"/>
</dbReference>